<feature type="transmembrane region" description="Helical" evidence="3">
    <location>
        <begin position="358"/>
        <end position="380"/>
    </location>
</feature>
<protein>
    <submittedName>
        <fullName evidence="4">MFS general substrate transporter</fullName>
    </submittedName>
</protein>
<dbReference type="InterPro" id="IPR036259">
    <property type="entry name" value="MFS_trans_sf"/>
</dbReference>
<evidence type="ECO:0000256" key="3">
    <source>
        <dbReference type="SAM" id="Phobius"/>
    </source>
</evidence>
<dbReference type="GO" id="GO:0016020">
    <property type="term" value="C:membrane"/>
    <property type="evidence" value="ECO:0007669"/>
    <property type="project" value="UniProtKB-SubCell"/>
</dbReference>
<proteinExistence type="inferred from homology"/>
<keyword evidence="5" id="KW-1185">Reference proteome</keyword>
<feature type="transmembrane region" description="Helical" evidence="3">
    <location>
        <begin position="325"/>
        <end position="346"/>
    </location>
</feature>
<dbReference type="Pfam" id="PF07690">
    <property type="entry name" value="MFS_1"/>
    <property type="match status" value="1"/>
</dbReference>
<dbReference type="GO" id="GO:0032218">
    <property type="term" value="P:riboflavin transport"/>
    <property type="evidence" value="ECO:0007669"/>
    <property type="project" value="TreeGrafter"/>
</dbReference>
<dbReference type="PANTHER" id="PTHR11360:SF177">
    <property type="entry name" value="RIBOFLAVIN TRANSPORTER MCH5"/>
    <property type="match status" value="1"/>
</dbReference>
<gene>
    <name evidence="4" type="ORF">HANVADRAFT_16390</name>
</gene>
<evidence type="ECO:0000256" key="2">
    <source>
        <dbReference type="ARBA" id="ARBA00006727"/>
    </source>
</evidence>
<dbReference type="EMBL" id="LXPE01000006">
    <property type="protein sequence ID" value="OBA27837.1"/>
    <property type="molecule type" value="Genomic_DNA"/>
</dbReference>
<evidence type="ECO:0000313" key="5">
    <source>
        <dbReference type="Proteomes" id="UP000092321"/>
    </source>
</evidence>
<dbReference type="GO" id="GO:0022857">
    <property type="term" value="F:transmembrane transporter activity"/>
    <property type="evidence" value="ECO:0007669"/>
    <property type="project" value="InterPro"/>
</dbReference>
<comment type="subcellular location">
    <subcellularLocation>
        <location evidence="1">Membrane</location>
        <topology evidence="1">Multi-pass membrane protein</topology>
    </subcellularLocation>
</comment>
<feature type="transmembrane region" description="Helical" evidence="3">
    <location>
        <begin position="86"/>
        <end position="102"/>
    </location>
</feature>
<dbReference type="Gene3D" id="1.20.1250.20">
    <property type="entry name" value="MFS general substrate transporter like domains"/>
    <property type="match status" value="2"/>
</dbReference>
<feature type="transmembrane region" description="Helical" evidence="3">
    <location>
        <begin position="227"/>
        <end position="251"/>
    </location>
</feature>
<feature type="transmembrane region" description="Helical" evidence="3">
    <location>
        <begin position="140"/>
        <end position="160"/>
    </location>
</feature>
<dbReference type="AlphaFoldDB" id="A0A1B7TGG3"/>
<feature type="non-terminal residue" evidence="4">
    <location>
        <position position="1"/>
    </location>
</feature>
<dbReference type="Proteomes" id="UP000092321">
    <property type="component" value="Unassembled WGS sequence"/>
</dbReference>
<feature type="transmembrane region" description="Helical" evidence="3">
    <location>
        <begin position="108"/>
        <end position="128"/>
    </location>
</feature>
<feature type="transmembrane region" description="Helical" evidence="3">
    <location>
        <begin position="61"/>
        <end position="79"/>
    </location>
</feature>
<keyword evidence="3" id="KW-0812">Transmembrane</keyword>
<dbReference type="InterPro" id="IPR050327">
    <property type="entry name" value="Proton-linked_MCT"/>
</dbReference>
<feature type="transmembrane region" description="Helical" evidence="3">
    <location>
        <begin position="292"/>
        <end position="313"/>
    </location>
</feature>
<keyword evidence="3" id="KW-1133">Transmembrane helix</keyword>
<sequence>DDDDEDTLVITYPEKNWKLLLGSFFGISASWGLFFICGTFQDYYSKNQLKQYTSFQISWIFSLYYFLIVSGNLLTGLYFDFYGFQKFLCLLLIPGFLLLPFVQTFWEIISVFALLGLGGGIIIPPILGCISDYFYEKRNFANSLAITGGNIVGIVFPIILQKGFTSIGYKNTSFIVCGMFLIQLGICLLLCRDRKELRRKLQPDETFLKLYFQESFDYTSLFTSLRFILVTIGITTAEVSTGVLLIYITSYCSNILHFSDSESFNIVTILNAGTLFGGCFFGMFLANKIGTINSVMIACFNLLVLNFVVWLWLTQKVPKLMYLYSLLLGFNCGGMMSLCPSICGIVSNYYDFGKKYSTIYFVVGVGFLAGIPVSGIIIGNSNKANFVYFIVYCSTLIFLSLLCFAILKFTYLKRN</sequence>
<dbReference type="SUPFAM" id="SSF103473">
    <property type="entry name" value="MFS general substrate transporter"/>
    <property type="match status" value="1"/>
</dbReference>
<dbReference type="InterPro" id="IPR011701">
    <property type="entry name" value="MFS"/>
</dbReference>
<evidence type="ECO:0000256" key="1">
    <source>
        <dbReference type="ARBA" id="ARBA00004141"/>
    </source>
</evidence>
<comment type="caution">
    <text evidence="4">The sequence shown here is derived from an EMBL/GenBank/DDBJ whole genome shotgun (WGS) entry which is preliminary data.</text>
</comment>
<keyword evidence="3" id="KW-0472">Membrane</keyword>
<organism evidence="4 5">
    <name type="scientific">Hanseniaspora valbyensis NRRL Y-1626</name>
    <dbReference type="NCBI Taxonomy" id="766949"/>
    <lineage>
        <taxon>Eukaryota</taxon>
        <taxon>Fungi</taxon>
        <taxon>Dikarya</taxon>
        <taxon>Ascomycota</taxon>
        <taxon>Saccharomycotina</taxon>
        <taxon>Saccharomycetes</taxon>
        <taxon>Saccharomycodales</taxon>
        <taxon>Saccharomycodaceae</taxon>
        <taxon>Hanseniaspora</taxon>
    </lineage>
</organism>
<feature type="non-terminal residue" evidence="4">
    <location>
        <position position="415"/>
    </location>
</feature>
<feature type="transmembrane region" description="Helical" evidence="3">
    <location>
        <begin position="386"/>
        <end position="407"/>
    </location>
</feature>
<feature type="transmembrane region" description="Helical" evidence="3">
    <location>
        <begin position="172"/>
        <end position="191"/>
    </location>
</feature>
<accession>A0A1B7TGG3</accession>
<reference evidence="5" key="1">
    <citation type="journal article" date="2016" name="Proc. Natl. Acad. Sci. U.S.A.">
        <title>Comparative genomics of biotechnologically important yeasts.</title>
        <authorList>
            <person name="Riley R."/>
            <person name="Haridas S."/>
            <person name="Wolfe K.H."/>
            <person name="Lopes M.R."/>
            <person name="Hittinger C.T."/>
            <person name="Goeker M."/>
            <person name="Salamov A.A."/>
            <person name="Wisecaver J.H."/>
            <person name="Long T.M."/>
            <person name="Calvey C.H."/>
            <person name="Aerts A.L."/>
            <person name="Barry K.W."/>
            <person name="Choi C."/>
            <person name="Clum A."/>
            <person name="Coughlan A.Y."/>
            <person name="Deshpande S."/>
            <person name="Douglass A.P."/>
            <person name="Hanson S.J."/>
            <person name="Klenk H.-P."/>
            <person name="LaButti K.M."/>
            <person name="Lapidus A."/>
            <person name="Lindquist E.A."/>
            <person name="Lipzen A.M."/>
            <person name="Meier-Kolthoff J.P."/>
            <person name="Ohm R.A."/>
            <person name="Otillar R.P."/>
            <person name="Pangilinan J.L."/>
            <person name="Peng Y."/>
            <person name="Rokas A."/>
            <person name="Rosa C.A."/>
            <person name="Scheuner C."/>
            <person name="Sibirny A.A."/>
            <person name="Slot J.C."/>
            <person name="Stielow J.B."/>
            <person name="Sun H."/>
            <person name="Kurtzman C.P."/>
            <person name="Blackwell M."/>
            <person name="Grigoriev I.V."/>
            <person name="Jeffries T.W."/>
        </authorList>
    </citation>
    <scope>NUCLEOTIDE SEQUENCE [LARGE SCALE GENOMIC DNA]</scope>
    <source>
        <strain evidence="5">NRRL Y-1626</strain>
    </source>
</reference>
<name>A0A1B7TGG3_9ASCO</name>
<dbReference type="OrthoDB" id="6509908at2759"/>
<evidence type="ECO:0000313" key="4">
    <source>
        <dbReference type="EMBL" id="OBA27837.1"/>
    </source>
</evidence>
<feature type="transmembrane region" description="Helical" evidence="3">
    <location>
        <begin position="19"/>
        <end position="41"/>
    </location>
</feature>
<feature type="transmembrane region" description="Helical" evidence="3">
    <location>
        <begin position="263"/>
        <end position="285"/>
    </location>
</feature>
<comment type="similarity">
    <text evidence="2">Belongs to the major facilitator superfamily. Monocarboxylate porter (TC 2.A.1.13) family.</text>
</comment>
<dbReference type="PANTHER" id="PTHR11360">
    <property type="entry name" value="MONOCARBOXYLATE TRANSPORTER"/>
    <property type="match status" value="1"/>
</dbReference>